<dbReference type="InterPro" id="IPR050206">
    <property type="entry name" value="FtsK/SpoIIIE/SftA"/>
</dbReference>
<accession>A1ZLV1</accession>
<evidence type="ECO:0000256" key="1">
    <source>
        <dbReference type="ARBA" id="ARBA00022741"/>
    </source>
</evidence>
<comment type="caution">
    <text evidence="5">The sequence shown here is derived from an EMBL/GenBank/DDBJ whole genome shotgun (WGS) entry which is preliminary data.</text>
</comment>
<keyword evidence="5" id="KW-0132">Cell division</keyword>
<dbReference type="SMART" id="SM00382">
    <property type="entry name" value="AAA"/>
    <property type="match status" value="1"/>
</dbReference>
<reference evidence="5 6" key="1">
    <citation type="submission" date="2007-01" db="EMBL/GenBank/DDBJ databases">
        <authorList>
            <person name="Haygood M."/>
            <person name="Podell S."/>
            <person name="Anderson C."/>
            <person name="Hopkinson B."/>
            <person name="Roe K."/>
            <person name="Barbeau K."/>
            <person name="Gaasterland T."/>
            <person name="Ferriera S."/>
            <person name="Johnson J."/>
            <person name="Kravitz S."/>
            <person name="Beeson K."/>
            <person name="Sutton G."/>
            <person name="Rogers Y.-H."/>
            <person name="Friedman R."/>
            <person name="Frazier M."/>
            <person name="Venter J.C."/>
        </authorList>
    </citation>
    <scope>NUCLEOTIDE SEQUENCE [LARGE SCALE GENOMIC DNA]</scope>
    <source>
        <strain evidence="5 6">ATCC 23134</strain>
    </source>
</reference>
<dbReference type="AlphaFoldDB" id="A1ZLV1"/>
<evidence type="ECO:0000259" key="4">
    <source>
        <dbReference type="PROSITE" id="PS50901"/>
    </source>
</evidence>
<organism evidence="5 6">
    <name type="scientific">Microscilla marina ATCC 23134</name>
    <dbReference type="NCBI Taxonomy" id="313606"/>
    <lineage>
        <taxon>Bacteria</taxon>
        <taxon>Pseudomonadati</taxon>
        <taxon>Bacteroidota</taxon>
        <taxon>Cytophagia</taxon>
        <taxon>Cytophagales</taxon>
        <taxon>Microscillaceae</taxon>
        <taxon>Microscilla</taxon>
    </lineage>
</organism>
<dbReference type="GO" id="GO:0051301">
    <property type="term" value="P:cell division"/>
    <property type="evidence" value="ECO:0007669"/>
    <property type="project" value="UniProtKB-KW"/>
</dbReference>
<dbReference type="Gene3D" id="3.40.50.300">
    <property type="entry name" value="P-loop containing nucleotide triphosphate hydrolases"/>
    <property type="match status" value="2"/>
</dbReference>
<dbReference type="CDD" id="cd01127">
    <property type="entry name" value="TrwB_TraG_TraD_VirD4"/>
    <property type="match status" value="1"/>
</dbReference>
<sequence length="465" mass="53709">MALQIQANARKTLRKVSLYIKEQLGMTSLYDVVIWKLAFFISIKSKNTQFEEDEKIDRSIRVITDYTSLFNNTEKYLIINLLSIVHQRKVDINSEEPMRLVEKHCRQGFKILEEKFAGTDVDVVNFFLNEIPNIAADAPAEDLDNLEELIVKVKDKLSEKLHEAFIETKIAVKYLGYRDFQRISKYYFEVRDLNHNREIVDEITKSNLELQTGLHNKLYLANSSRERTFSVNVIKDEIPPFYVEEYLFETNDRDYSLMIGLDDEDRVFTTTLESLPHLLIGGTTGSGKSVFLKNLVYQLSKKYLNLVLVDPKGGTTFGGYEDKERCMLIKNTKDADAIMSDLVEEMDERYQKKKLDLEMPIVVVIDELADLLGQNKGLEALLIRLAQKGREAHIHLILATQRPDAKILEGLLRTNLPSRIAFKVQNQNESRIILGDMGAETLQNKGEMLFNNQKFTKRLQGFYIE</sequence>
<keyword evidence="5" id="KW-0131">Cell cycle</keyword>
<keyword evidence="6" id="KW-1185">Reference proteome</keyword>
<dbReference type="Proteomes" id="UP000004095">
    <property type="component" value="Unassembled WGS sequence"/>
</dbReference>
<dbReference type="InterPro" id="IPR002543">
    <property type="entry name" value="FtsK_dom"/>
</dbReference>
<feature type="binding site" evidence="3">
    <location>
        <begin position="282"/>
        <end position="289"/>
    </location>
    <ligand>
        <name>ATP</name>
        <dbReference type="ChEBI" id="CHEBI:30616"/>
    </ligand>
</feature>
<evidence type="ECO:0000313" key="6">
    <source>
        <dbReference type="Proteomes" id="UP000004095"/>
    </source>
</evidence>
<dbReference type="PANTHER" id="PTHR22683:SF41">
    <property type="entry name" value="DNA TRANSLOCASE FTSK"/>
    <property type="match status" value="1"/>
</dbReference>
<dbReference type="PANTHER" id="PTHR22683">
    <property type="entry name" value="SPORULATION PROTEIN RELATED"/>
    <property type="match status" value="1"/>
</dbReference>
<dbReference type="OrthoDB" id="9807790at2"/>
<evidence type="ECO:0000313" key="5">
    <source>
        <dbReference type="EMBL" id="EAY28483.1"/>
    </source>
</evidence>
<dbReference type="GO" id="GO:0003677">
    <property type="term" value="F:DNA binding"/>
    <property type="evidence" value="ECO:0007669"/>
    <property type="project" value="InterPro"/>
</dbReference>
<keyword evidence="2 3" id="KW-0067">ATP-binding</keyword>
<feature type="domain" description="FtsK" evidence="4">
    <location>
        <begin position="264"/>
        <end position="431"/>
    </location>
</feature>
<name>A1ZLV1_MICM2</name>
<evidence type="ECO:0000256" key="3">
    <source>
        <dbReference type="PROSITE-ProRule" id="PRU00289"/>
    </source>
</evidence>
<dbReference type="EMBL" id="AAWS01000015">
    <property type="protein sequence ID" value="EAY28483.1"/>
    <property type="molecule type" value="Genomic_DNA"/>
</dbReference>
<gene>
    <name evidence="5" type="ORF">M23134_04330</name>
</gene>
<dbReference type="RefSeq" id="WP_002697673.1">
    <property type="nucleotide sequence ID" value="NZ_AAWS01000015.1"/>
</dbReference>
<dbReference type="InterPro" id="IPR027417">
    <property type="entry name" value="P-loop_NTPase"/>
</dbReference>
<protein>
    <submittedName>
        <fullName evidence="5">Cell divisionftsk/spoiiie</fullName>
    </submittedName>
</protein>
<proteinExistence type="predicted"/>
<evidence type="ECO:0000256" key="2">
    <source>
        <dbReference type="ARBA" id="ARBA00022840"/>
    </source>
</evidence>
<dbReference type="eggNOG" id="COG1674">
    <property type="taxonomic scope" value="Bacteria"/>
</dbReference>
<dbReference type="PROSITE" id="PS50901">
    <property type="entry name" value="FTSK"/>
    <property type="match status" value="1"/>
</dbReference>
<dbReference type="SUPFAM" id="SSF52540">
    <property type="entry name" value="P-loop containing nucleoside triphosphate hydrolases"/>
    <property type="match status" value="1"/>
</dbReference>
<dbReference type="Pfam" id="PF01580">
    <property type="entry name" value="FtsK_SpoIIIE"/>
    <property type="match status" value="2"/>
</dbReference>
<keyword evidence="1 3" id="KW-0547">Nucleotide-binding</keyword>
<dbReference type="InterPro" id="IPR003593">
    <property type="entry name" value="AAA+_ATPase"/>
</dbReference>
<dbReference type="GO" id="GO:0005524">
    <property type="term" value="F:ATP binding"/>
    <property type="evidence" value="ECO:0007669"/>
    <property type="project" value="UniProtKB-UniRule"/>
</dbReference>